<dbReference type="PROSITE" id="PS51257">
    <property type="entry name" value="PROKAR_LIPOPROTEIN"/>
    <property type="match status" value="1"/>
</dbReference>
<gene>
    <name evidence="1" type="ORF">CMQ_5839</name>
</gene>
<dbReference type="InParanoid" id="F0XIF6"/>
<protein>
    <submittedName>
        <fullName evidence="1">Uncharacterized protein</fullName>
    </submittedName>
</protein>
<sequence length="134" mass="14555">MEGKLGEAHTVVCACGWLTGCVPAVFGNKPMPAAANEVAVQDATPGRPRRHERRGFRAVAAGEAGAKRCRLAAGGREMLTRYRPDFVVAVKSARAAELIYVVTAPVIRRSTSTRVQLVQPRDPVHGLQVRYVYE</sequence>
<dbReference type="AlphaFoldDB" id="F0XIF6"/>
<proteinExistence type="predicted"/>
<reference evidence="1 2" key="1">
    <citation type="journal article" date="2011" name="Proc. Natl. Acad. Sci. U.S.A.">
        <title>Genome and transcriptome analyses of the mountain pine beetle-fungal symbiont Grosmannia clavigera, a lodgepole pine pathogen.</title>
        <authorList>
            <person name="DiGuistini S."/>
            <person name="Wang Y."/>
            <person name="Liao N.Y."/>
            <person name="Taylor G."/>
            <person name="Tanguay P."/>
            <person name="Feau N."/>
            <person name="Henrissat B."/>
            <person name="Chan S.K."/>
            <person name="Hesse-Orce U."/>
            <person name="Alamouti S.M."/>
            <person name="Tsui C.K.M."/>
            <person name="Docking R.T."/>
            <person name="Levasseur A."/>
            <person name="Haridas S."/>
            <person name="Robertson G."/>
            <person name="Birol I."/>
            <person name="Holt R.A."/>
            <person name="Marra M.A."/>
            <person name="Hamelin R.C."/>
            <person name="Hirst M."/>
            <person name="Jones S.J.M."/>
            <person name="Bohlmann J."/>
            <person name="Breuil C."/>
        </authorList>
    </citation>
    <scope>NUCLEOTIDE SEQUENCE [LARGE SCALE GENOMIC DNA]</scope>
    <source>
        <strain evidence="2">kw1407 / UAMH 11150</strain>
    </source>
</reference>
<dbReference type="RefSeq" id="XP_014171960.1">
    <property type="nucleotide sequence ID" value="XM_014316485.1"/>
</dbReference>
<dbReference type="GeneID" id="25979205"/>
<dbReference type="Proteomes" id="UP000007796">
    <property type="component" value="Unassembled WGS sequence"/>
</dbReference>
<evidence type="ECO:0000313" key="2">
    <source>
        <dbReference type="Proteomes" id="UP000007796"/>
    </source>
</evidence>
<name>F0XIF6_GROCL</name>
<organism evidence="2">
    <name type="scientific">Grosmannia clavigera (strain kw1407 / UAMH 11150)</name>
    <name type="common">Blue stain fungus</name>
    <name type="synonym">Graphiocladiella clavigera</name>
    <dbReference type="NCBI Taxonomy" id="655863"/>
    <lineage>
        <taxon>Eukaryota</taxon>
        <taxon>Fungi</taxon>
        <taxon>Dikarya</taxon>
        <taxon>Ascomycota</taxon>
        <taxon>Pezizomycotina</taxon>
        <taxon>Sordariomycetes</taxon>
        <taxon>Sordariomycetidae</taxon>
        <taxon>Ophiostomatales</taxon>
        <taxon>Ophiostomataceae</taxon>
        <taxon>Leptographium</taxon>
    </lineage>
</organism>
<accession>F0XIF6</accession>
<keyword evidence="2" id="KW-1185">Reference proteome</keyword>
<dbReference type="EMBL" id="GL629771">
    <property type="protein sequence ID" value="EFX02478.1"/>
    <property type="molecule type" value="Genomic_DNA"/>
</dbReference>
<evidence type="ECO:0000313" key="1">
    <source>
        <dbReference type="EMBL" id="EFX02478.1"/>
    </source>
</evidence>
<dbReference type="HOGENOM" id="CLU_1896453_0_0_1"/>